<accession>B8EPS1</accession>
<proteinExistence type="predicted"/>
<evidence type="ECO:0008006" key="3">
    <source>
        <dbReference type="Google" id="ProtNLM"/>
    </source>
</evidence>
<reference evidence="1 2" key="1">
    <citation type="journal article" date="2010" name="J. Bacteriol.">
        <title>Complete genome sequence of the aerobic facultative methanotroph Methylocella silvestris BL2.</title>
        <authorList>
            <person name="Chen Y."/>
            <person name="Crombie A."/>
            <person name="Rahman M.T."/>
            <person name="Dedysh S.N."/>
            <person name="Liesack W."/>
            <person name="Stott M.B."/>
            <person name="Alam M."/>
            <person name="Theisen A.R."/>
            <person name="Murrell J.C."/>
            <person name="Dunfield P.F."/>
        </authorList>
    </citation>
    <scope>NUCLEOTIDE SEQUENCE [LARGE SCALE GENOMIC DNA]</scope>
    <source>
        <strain evidence="2">DSM 15510 / CIP 108128 / LMG 27833 / NCIMB 13906 / BL2</strain>
    </source>
</reference>
<name>B8EPS1_METSB</name>
<sequence>MKALQECSRARSVCFESHETGGGIEGRPIFDGANRIGSLKRLLIDTETGGPIVADVVLRSCSGLEARSLKIAWKQLSYDASLRGFRLADQTSPAMASAAATLPRTSISARGLH</sequence>
<evidence type="ECO:0000313" key="2">
    <source>
        <dbReference type="Proteomes" id="UP000002257"/>
    </source>
</evidence>
<dbReference type="HOGENOM" id="CLU_2130576_0_0_5"/>
<organism evidence="1 2">
    <name type="scientific">Methylocella silvestris (strain DSM 15510 / CIP 108128 / LMG 27833 / NCIMB 13906 / BL2)</name>
    <dbReference type="NCBI Taxonomy" id="395965"/>
    <lineage>
        <taxon>Bacteria</taxon>
        <taxon>Pseudomonadati</taxon>
        <taxon>Pseudomonadota</taxon>
        <taxon>Alphaproteobacteria</taxon>
        <taxon>Hyphomicrobiales</taxon>
        <taxon>Beijerinckiaceae</taxon>
        <taxon>Methylocella</taxon>
    </lineage>
</organism>
<protein>
    <recommendedName>
        <fullName evidence="3">PRC-barrel domain-containing protein</fullName>
    </recommendedName>
</protein>
<dbReference type="EMBL" id="CP001280">
    <property type="protein sequence ID" value="ACK50925.1"/>
    <property type="molecule type" value="Genomic_DNA"/>
</dbReference>
<dbReference type="KEGG" id="msl:Msil_1982"/>
<gene>
    <name evidence="1" type="ordered locus">Msil_1982</name>
</gene>
<keyword evidence="2" id="KW-1185">Reference proteome</keyword>
<evidence type="ECO:0000313" key="1">
    <source>
        <dbReference type="EMBL" id="ACK50925.1"/>
    </source>
</evidence>
<dbReference type="Proteomes" id="UP000002257">
    <property type="component" value="Chromosome"/>
</dbReference>
<dbReference type="AlphaFoldDB" id="B8EPS1"/>